<dbReference type="EMBL" id="CP084167">
    <property type="protein sequence ID" value="UJG44354.1"/>
    <property type="molecule type" value="Genomic_DNA"/>
</dbReference>
<gene>
    <name evidence="2" type="primary">neuC</name>
    <name evidence="2" type="ORF">K9W46_04035</name>
</gene>
<name>A0A9Y1FQ23_9ARCH</name>
<reference evidence="2" key="1">
    <citation type="journal article" date="2022" name="Nat. Microbiol.">
        <title>Unique mobile elements and scalable gene flow at the prokaryote-eukaryote boundary revealed by circularized Asgard archaea genomes.</title>
        <authorList>
            <person name="Wu F."/>
            <person name="Speth D.R."/>
            <person name="Philosof A."/>
            <person name="Cremiere A."/>
            <person name="Narayanan A."/>
            <person name="Barco R.A."/>
            <person name="Connon S.A."/>
            <person name="Amend J.P."/>
            <person name="Antoshechkin I.A."/>
            <person name="Orphan V.J."/>
        </authorList>
    </citation>
    <scope>NUCLEOTIDE SEQUENCE</scope>
    <source>
        <strain evidence="2">PR6</strain>
    </source>
</reference>
<dbReference type="Proteomes" id="UP001200513">
    <property type="component" value="Chromosome"/>
</dbReference>
<organism evidence="2">
    <name type="scientific">Candidatus Heimdallarchaeum endolithica</name>
    <dbReference type="NCBI Taxonomy" id="2876572"/>
    <lineage>
        <taxon>Archaea</taxon>
        <taxon>Promethearchaeati</taxon>
        <taxon>Candidatus Heimdallarchaeota</taxon>
        <taxon>Candidatus Heimdallarchaeia (ex Rinke et al. 2021) (nom. nud.)</taxon>
        <taxon>Candidatus Heimdallarchaeales</taxon>
        <taxon>Candidatus Heimdallarchaeaceae</taxon>
        <taxon>Candidatus Heimdallarchaeum</taxon>
    </lineage>
</organism>
<feature type="domain" description="UDP-N-acetylglucosamine 2-epimerase" evidence="1">
    <location>
        <begin position="21"/>
        <end position="365"/>
    </location>
</feature>
<dbReference type="NCBIfam" id="TIGR03568">
    <property type="entry name" value="NeuC_NnaA"/>
    <property type="match status" value="1"/>
</dbReference>
<dbReference type="AlphaFoldDB" id="A0A9Y1FQ23"/>
<evidence type="ECO:0000313" key="2">
    <source>
        <dbReference type="EMBL" id="UJG44354.1"/>
    </source>
</evidence>
<evidence type="ECO:0000259" key="1">
    <source>
        <dbReference type="Pfam" id="PF02350"/>
    </source>
</evidence>
<dbReference type="EC" id="3.2.1.183" evidence="2"/>
<dbReference type="GO" id="GO:0006047">
    <property type="term" value="P:UDP-N-acetylglucosamine metabolic process"/>
    <property type="evidence" value="ECO:0007669"/>
    <property type="project" value="InterPro"/>
</dbReference>
<dbReference type="PANTHER" id="PTHR43174:SF3">
    <property type="entry name" value="UDP-N-ACETYLGLUCOSAMINE 2-EPIMERASE"/>
    <property type="match status" value="1"/>
</dbReference>
<dbReference type="PANTHER" id="PTHR43174">
    <property type="entry name" value="UDP-N-ACETYLGLUCOSAMINE 2-EPIMERASE"/>
    <property type="match status" value="1"/>
</dbReference>
<dbReference type="InterPro" id="IPR003331">
    <property type="entry name" value="UDP_GlcNAc_Epimerase_2_dom"/>
</dbReference>
<dbReference type="Gene3D" id="3.40.50.2000">
    <property type="entry name" value="Glycogen Phosphorylase B"/>
    <property type="match status" value="2"/>
</dbReference>
<protein>
    <submittedName>
        <fullName evidence="2">UDP-N-acetylglucosamine 2-epimerase</fullName>
        <ecNumber evidence="2">3.2.1.183</ecNumber>
    </submittedName>
</protein>
<accession>A0A9Y1FQ23</accession>
<keyword evidence="2" id="KW-0378">Hydrolase</keyword>
<dbReference type="SUPFAM" id="SSF53756">
    <property type="entry name" value="UDP-Glycosyltransferase/glycogen phosphorylase"/>
    <property type="match status" value="1"/>
</dbReference>
<dbReference type="CDD" id="cd03786">
    <property type="entry name" value="GTB_UDP-GlcNAc_2-Epimerase"/>
    <property type="match status" value="1"/>
</dbReference>
<dbReference type="InterPro" id="IPR029767">
    <property type="entry name" value="WecB-like"/>
</dbReference>
<dbReference type="InterPro" id="IPR020004">
    <property type="entry name" value="UDP-GlcNAc_Epase"/>
</dbReference>
<dbReference type="GO" id="GO:0004553">
    <property type="term" value="F:hydrolase activity, hydrolyzing O-glycosyl compounds"/>
    <property type="evidence" value="ECO:0007669"/>
    <property type="project" value="InterPro"/>
</dbReference>
<sequence>MQICVFTCSRSEYSLLFPIMKEIEKSESLSLQLAITGTHLLPEFGMSKNIIQENGFNIDLEIQVPQYEDTLEFQTEVASSVLKKLGENLKKFKTDILLVLGDRYEVLPAVYAAFLLNIPIAHIHGGDLSGNIDNSIRFAISRLSHIHFCATELSANRLRKIGEEEWRIYVVGSPSIDNVKNVPMEENKIRKKYGIPLDKEFLLVVLHPETGGEAKPQENFVKIALDAIKELKQETVFIYPNYDYGSSQITNEIKKLEKVEWFHILKNVPHTDYINLLRSCFLLVGNSSSGIIEASAIKKPVINLGNRQDGRERAGNVIDLPFDKDIIVKTIKKLQKDKNSYLKYTNTKNIYGKGNSAQKIVKILESIKVNQKLLKKHIIL</sequence>
<keyword evidence="2" id="KW-0326">Glycosidase</keyword>
<dbReference type="Pfam" id="PF02350">
    <property type="entry name" value="Epimerase_2"/>
    <property type="match status" value="1"/>
</dbReference>
<proteinExistence type="predicted"/>